<accession>A0A9N9NJY3</accession>
<reference evidence="1" key="1">
    <citation type="submission" date="2021-06" db="EMBL/GenBank/DDBJ databases">
        <authorList>
            <person name="Kallberg Y."/>
            <person name="Tangrot J."/>
            <person name="Rosling A."/>
        </authorList>
    </citation>
    <scope>NUCLEOTIDE SEQUENCE</scope>
    <source>
        <strain evidence="1">UK204</strain>
    </source>
</reference>
<dbReference type="Proteomes" id="UP000789570">
    <property type="component" value="Unassembled WGS sequence"/>
</dbReference>
<evidence type="ECO:0000313" key="2">
    <source>
        <dbReference type="Proteomes" id="UP000789570"/>
    </source>
</evidence>
<dbReference type="Pfam" id="PF20168">
    <property type="entry name" value="PDS5"/>
    <property type="match status" value="2"/>
</dbReference>
<dbReference type="EMBL" id="CAJVPQ010013684">
    <property type="protein sequence ID" value="CAG8736751.1"/>
    <property type="molecule type" value="Genomic_DNA"/>
</dbReference>
<protein>
    <submittedName>
        <fullName evidence="1">2768_t:CDS:1</fullName>
    </submittedName>
</protein>
<gene>
    <name evidence="1" type="ORF">FCALED_LOCUS15352</name>
</gene>
<name>A0A9N9NJY3_9GLOM</name>
<sequence>SDYKTVRSSAKDALNRVEQIAASSFETLSILIRRISLTIINRDLVPLLMNKIKSDGEQNAHSIAYELFTEISSRFPVIFRSHLEKLTMLLKEEDESAMIVENSLEALSKFAKTFPDEVPHDRETIQRYIQFALNGSSRQAKFASIILIHVQKQLICNDLFNAIVVDKTIWVDDDELDDECKAKVLGIKVLVNRLLAISDTDNALDLANPVFKLLWKLIREDGELLPDESTRPSHKSRLRLAAVRSVLKLARKTIYDTMISITEFQKLALMIQDTCYNVRFAFASQLIKYCGKHQLTTRFLTIFFLIAHDPDVTIREMVKAFLTRYSLASRTIRDKSMHLEMSLAQLIHLLSHHPEFSREPNTLNEFVVYIDFYLDTIANAENVSLLSYIVGRLKQVRDVHSSDQCE</sequence>
<keyword evidence="2" id="KW-1185">Reference proteome</keyword>
<dbReference type="InterPro" id="IPR011989">
    <property type="entry name" value="ARM-like"/>
</dbReference>
<dbReference type="AlphaFoldDB" id="A0A9N9NJY3"/>
<proteinExistence type="predicted"/>
<comment type="caution">
    <text evidence="1">The sequence shown here is derived from an EMBL/GenBank/DDBJ whole genome shotgun (WGS) entry which is preliminary data.</text>
</comment>
<feature type="non-terminal residue" evidence="1">
    <location>
        <position position="406"/>
    </location>
</feature>
<dbReference type="SUPFAM" id="SSF48371">
    <property type="entry name" value="ARM repeat"/>
    <property type="match status" value="1"/>
</dbReference>
<organism evidence="1 2">
    <name type="scientific">Funneliformis caledonium</name>
    <dbReference type="NCBI Taxonomy" id="1117310"/>
    <lineage>
        <taxon>Eukaryota</taxon>
        <taxon>Fungi</taxon>
        <taxon>Fungi incertae sedis</taxon>
        <taxon>Mucoromycota</taxon>
        <taxon>Glomeromycotina</taxon>
        <taxon>Glomeromycetes</taxon>
        <taxon>Glomerales</taxon>
        <taxon>Glomeraceae</taxon>
        <taxon>Funneliformis</taxon>
    </lineage>
</organism>
<dbReference type="Gene3D" id="1.25.10.10">
    <property type="entry name" value="Leucine-rich Repeat Variant"/>
    <property type="match status" value="1"/>
</dbReference>
<evidence type="ECO:0000313" key="1">
    <source>
        <dbReference type="EMBL" id="CAG8736751.1"/>
    </source>
</evidence>
<dbReference type="InterPro" id="IPR016024">
    <property type="entry name" value="ARM-type_fold"/>
</dbReference>
<dbReference type="OrthoDB" id="2440422at2759"/>
<feature type="non-terminal residue" evidence="1">
    <location>
        <position position="1"/>
    </location>
</feature>